<sequence>MAYSEYTLTGFSPFLEQLRIAFAEPLPADYVCSTCGRVSADNAVLPCGHIVCGRRCPSMRGQSQCFLDGTPFKACELVHLRVPLSGLERRRVFCNVGGTKCPNFDGELSDLIGHMANCRGGANVEEPPAPDAAVDDAAAQIGGLKEKPEEWELVDADDVDATARRRQRHCPRSPWITRKARVYANVELE</sequence>
<proteinExistence type="predicted"/>
<reference evidence="1" key="1">
    <citation type="journal article" date="2020" name="Cell">
        <title>Large-Scale Comparative Analyses of Tick Genomes Elucidate Their Genetic Diversity and Vector Capacities.</title>
        <authorList>
            <consortium name="Tick Genome and Microbiome Consortium (TIGMIC)"/>
            <person name="Jia N."/>
            <person name="Wang J."/>
            <person name="Shi W."/>
            <person name="Du L."/>
            <person name="Sun Y."/>
            <person name="Zhan W."/>
            <person name="Jiang J.F."/>
            <person name="Wang Q."/>
            <person name="Zhang B."/>
            <person name="Ji P."/>
            <person name="Bell-Sakyi L."/>
            <person name="Cui X.M."/>
            <person name="Yuan T.T."/>
            <person name="Jiang B.G."/>
            <person name="Yang W.F."/>
            <person name="Lam T.T."/>
            <person name="Chang Q.C."/>
            <person name="Ding S.J."/>
            <person name="Wang X.J."/>
            <person name="Zhu J.G."/>
            <person name="Ruan X.D."/>
            <person name="Zhao L."/>
            <person name="Wei J.T."/>
            <person name="Ye R.Z."/>
            <person name="Que T.C."/>
            <person name="Du C.H."/>
            <person name="Zhou Y.H."/>
            <person name="Cheng J.X."/>
            <person name="Dai P.F."/>
            <person name="Guo W.B."/>
            <person name="Han X.H."/>
            <person name="Huang E.J."/>
            <person name="Li L.F."/>
            <person name="Wei W."/>
            <person name="Gao Y.C."/>
            <person name="Liu J.Z."/>
            <person name="Shao H.Z."/>
            <person name="Wang X."/>
            <person name="Wang C.C."/>
            <person name="Yang T.C."/>
            <person name="Huo Q.B."/>
            <person name="Li W."/>
            <person name="Chen H.Y."/>
            <person name="Chen S.E."/>
            <person name="Zhou L.G."/>
            <person name="Ni X.B."/>
            <person name="Tian J.H."/>
            <person name="Sheng Y."/>
            <person name="Liu T."/>
            <person name="Pan Y.S."/>
            <person name="Xia L.Y."/>
            <person name="Li J."/>
            <person name="Zhao F."/>
            <person name="Cao W.C."/>
        </authorList>
    </citation>
    <scope>NUCLEOTIDE SEQUENCE</scope>
    <source>
        <strain evidence="1">Rmic-2018</strain>
    </source>
</reference>
<dbReference type="EMBL" id="JABSTU010000005">
    <property type="protein sequence ID" value="KAH8030823.1"/>
    <property type="molecule type" value="Genomic_DNA"/>
</dbReference>
<evidence type="ECO:0008006" key="3">
    <source>
        <dbReference type="Google" id="ProtNLM"/>
    </source>
</evidence>
<dbReference type="AlphaFoldDB" id="A0A9J6E940"/>
<reference evidence="1" key="2">
    <citation type="submission" date="2021-09" db="EMBL/GenBank/DDBJ databases">
        <authorList>
            <person name="Jia N."/>
            <person name="Wang J."/>
            <person name="Shi W."/>
            <person name="Du L."/>
            <person name="Sun Y."/>
            <person name="Zhan W."/>
            <person name="Jiang J."/>
            <person name="Wang Q."/>
            <person name="Zhang B."/>
            <person name="Ji P."/>
            <person name="Sakyi L.B."/>
            <person name="Cui X."/>
            <person name="Yuan T."/>
            <person name="Jiang B."/>
            <person name="Yang W."/>
            <person name="Lam T.T.-Y."/>
            <person name="Chang Q."/>
            <person name="Ding S."/>
            <person name="Wang X."/>
            <person name="Zhu J."/>
            <person name="Ruan X."/>
            <person name="Zhao L."/>
            <person name="Wei J."/>
            <person name="Que T."/>
            <person name="Du C."/>
            <person name="Cheng J."/>
            <person name="Dai P."/>
            <person name="Han X."/>
            <person name="Huang E."/>
            <person name="Gao Y."/>
            <person name="Liu J."/>
            <person name="Shao H."/>
            <person name="Ye R."/>
            <person name="Li L."/>
            <person name="Wei W."/>
            <person name="Wang X."/>
            <person name="Wang C."/>
            <person name="Huo Q."/>
            <person name="Li W."/>
            <person name="Guo W."/>
            <person name="Chen H."/>
            <person name="Chen S."/>
            <person name="Zhou L."/>
            <person name="Zhou L."/>
            <person name="Ni X."/>
            <person name="Tian J."/>
            <person name="Zhou Y."/>
            <person name="Sheng Y."/>
            <person name="Liu T."/>
            <person name="Pan Y."/>
            <person name="Xia L."/>
            <person name="Li J."/>
            <person name="Zhao F."/>
            <person name="Cao W."/>
        </authorList>
    </citation>
    <scope>NUCLEOTIDE SEQUENCE</scope>
    <source>
        <strain evidence="1">Rmic-2018</strain>
        <tissue evidence="1">Larvae</tissue>
    </source>
</reference>
<organism evidence="1 2">
    <name type="scientific">Rhipicephalus microplus</name>
    <name type="common">Cattle tick</name>
    <name type="synonym">Boophilus microplus</name>
    <dbReference type="NCBI Taxonomy" id="6941"/>
    <lineage>
        <taxon>Eukaryota</taxon>
        <taxon>Metazoa</taxon>
        <taxon>Ecdysozoa</taxon>
        <taxon>Arthropoda</taxon>
        <taxon>Chelicerata</taxon>
        <taxon>Arachnida</taxon>
        <taxon>Acari</taxon>
        <taxon>Parasitiformes</taxon>
        <taxon>Ixodida</taxon>
        <taxon>Ixodoidea</taxon>
        <taxon>Ixodidae</taxon>
        <taxon>Rhipicephalinae</taxon>
        <taxon>Rhipicephalus</taxon>
        <taxon>Boophilus</taxon>
    </lineage>
</organism>
<dbReference type="Proteomes" id="UP000821866">
    <property type="component" value="Chromosome 3"/>
</dbReference>
<evidence type="ECO:0000313" key="1">
    <source>
        <dbReference type="EMBL" id="KAH8030823.1"/>
    </source>
</evidence>
<comment type="caution">
    <text evidence="1">The sequence shown here is derived from an EMBL/GenBank/DDBJ whole genome shotgun (WGS) entry which is preliminary data.</text>
</comment>
<protein>
    <recommendedName>
        <fullName evidence="3">RING-type domain-containing protein</fullName>
    </recommendedName>
</protein>
<accession>A0A9J6E940</accession>
<dbReference type="SUPFAM" id="SSF57850">
    <property type="entry name" value="RING/U-box"/>
    <property type="match status" value="1"/>
</dbReference>
<keyword evidence="2" id="KW-1185">Reference proteome</keyword>
<dbReference type="Gene3D" id="3.30.40.10">
    <property type="entry name" value="Zinc/RING finger domain, C3HC4 (zinc finger)"/>
    <property type="match status" value="1"/>
</dbReference>
<name>A0A9J6E940_RHIMP</name>
<evidence type="ECO:0000313" key="2">
    <source>
        <dbReference type="Proteomes" id="UP000821866"/>
    </source>
</evidence>
<dbReference type="InterPro" id="IPR013083">
    <property type="entry name" value="Znf_RING/FYVE/PHD"/>
</dbReference>
<gene>
    <name evidence="1" type="ORF">HPB51_011867</name>
</gene>